<feature type="transmembrane region" description="Helical" evidence="6">
    <location>
        <begin position="168"/>
        <end position="187"/>
    </location>
</feature>
<feature type="transmembrane region" description="Helical" evidence="6">
    <location>
        <begin position="76"/>
        <end position="96"/>
    </location>
</feature>
<feature type="transmembrane region" description="Helical" evidence="6">
    <location>
        <begin position="297"/>
        <end position="314"/>
    </location>
</feature>
<dbReference type="SUPFAM" id="SSF103473">
    <property type="entry name" value="MFS general substrate transporter"/>
    <property type="match status" value="1"/>
</dbReference>
<dbReference type="PANTHER" id="PTHR43124">
    <property type="entry name" value="PURINE EFFLUX PUMP PBUE"/>
    <property type="match status" value="1"/>
</dbReference>
<feature type="transmembrane region" description="Helical" evidence="6">
    <location>
        <begin position="208"/>
        <end position="230"/>
    </location>
</feature>
<comment type="caution">
    <text evidence="8">The sequence shown here is derived from an EMBL/GenBank/DDBJ whole genome shotgun (WGS) entry which is preliminary data.</text>
</comment>
<feature type="transmembrane region" description="Helical" evidence="6">
    <location>
        <begin position="242"/>
        <end position="262"/>
    </location>
</feature>
<dbReference type="AlphaFoldDB" id="A0A9D2VK09"/>
<evidence type="ECO:0000256" key="3">
    <source>
        <dbReference type="ARBA" id="ARBA00022692"/>
    </source>
</evidence>
<dbReference type="InterPro" id="IPR020846">
    <property type="entry name" value="MFS_dom"/>
</dbReference>
<feature type="transmembrane region" description="Helical" evidence="6">
    <location>
        <begin position="49"/>
        <end position="69"/>
    </location>
</feature>
<evidence type="ECO:0000256" key="6">
    <source>
        <dbReference type="SAM" id="Phobius"/>
    </source>
</evidence>
<evidence type="ECO:0000313" key="8">
    <source>
        <dbReference type="EMBL" id="HJH43255.1"/>
    </source>
</evidence>
<feature type="transmembrane region" description="Helical" evidence="6">
    <location>
        <begin position="136"/>
        <end position="162"/>
    </location>
</feature>
<keyword evidence="5 6" id="KW-0472">Membrane</keyword>
<dbReference type="Pfam" id="PF07690">
    <property type="entry name" value="MFS_1"/>
    <property type="match status" value="1"/>
</dbReference>
<protein>
    <submittedName>
        <fullName evidence="8">MFS transporter</fullName>
    </submittedName>
</protein>
<dbReference type="CDD" id="cd17324">
    <property type="entry name" value="MFS_NepI_like"/>
    <property type="match status" value="1"/>
</dbReference>
<feature type="domain" description="Major facilitator superfamily (MFS) profile" evidence="7">
    <location>
        <begin position="11"/>
        <end position="390"/>
    </location>
</feature>
<keyword evidence="2" id="KW-1003">Cell membrane</keyword>
<gene>
    <name evidence="8" type="ORF">K8V16_05605</name>
</gene>
<evidence type="ECO:0000256" key="5">
    <source>
        <dbReference type="ARBA" id="ARBA00023136"/>
    </source>
</evidence>
<dbReference type="GO" id="GO:0005886">
    <property type="term" value="C:plasma membrane"/>
    <property type="evidence" value="ECO:0007669"/>
    <property type="project" value="UniProtKB-SubCell"/>
</dbReference>
<evidence type="ECO:0000256" key="2">
    <source>
        <dbReference type="ARBA" id="ARBA00022475"/>
    </source>
</evidence>
<dbReference type="EMBL" id="DYZL01000114">
    <property type="protein sequence ID" value="HJH43255.1"/>
    <property type="molecule type" value="Genomic_DNA"/>
</dbReference>
<keyword evidence="3 6" id="KW-0812">Transmembrane</keyword>
<name>A0A9D2VK09_9ACTN</name>
<feature type="transmembrane region" description="Helical" evidence="6">
    <location>
        <begin position="102"/>
        <end position="124"/>
    </location>
</feature>
<dbReference type="InterPro" id="IPR050189">
    <property type="entry name" value="MFS_Efflux_Transporters"/>
</dbReference>
<dbReference type="InterPro" id="IPR036259">
    <property type="entry name" value="MFS_trans_sf"/>
</dbReference>
<reference evidence="8" key="2">
    <citation type="submission" date="2021-09" db="EMBL/GenBank/DDBJ databases">
        <authorList>
            <person name="Gilroy R."/>
        </authorList>
    </citation>
    <scope>NUCLEOTIDE SEQUENCE</scope>
    <source>
        <strain evidence="8">USAMLcec12-2067</strain>
    </source>
</reference>
<dbReference type="Proteomes" id="UP000789325">
    <property type="component" value="Unassembled WGS sequence"/>
</dbReference>
<feature type="transmembrane region" description="Helical" evidence="6">
    <location>
        <begin position="335"/>
        <end position="356"/>
    </location>
</feature>
<dbReference type="Gene3D" id="1.20.1250.20">
    <property type="entry name" value="MFS general substrate transporter like domains"/>
    <property type="match status" value="2"/>
</dbReference>
<feature type="transmembrane region" description="Helical" evidence="6">
    <location>
        <begin position="362"/>
        <end position="384"/>
    </location>
</feature>
<keyword evidence="4 6" id="KW-1133">Transmembrane helix</keyword>
<dbReference type="GO" id="GO:0022857">
    <property type="term" value="F:transmembrane transporter activity"/>
    <property type="evidence" value="ECO:0007669"/>
    <property type="project" value="InterPro"/>
</dbReference>
<evidence type="ECO:0000256" key="1">
    <source>
        <dbReference type="ARBA" id="ARBA00004651"/>
    </source>
</evidence>
<sequence length="404" mass="41150">MQAAMRDKNLLVFILAVGVFGILNTEMGVVGILPQVAERFAVSVPDAGLLVSGFALVVAVAGPTMPLLFSRMNRKAVMLLALGVFSACNVASVFAPSFEALLIARVVPAAFHPLYVSMALAVAAQTGRTAAESAKASSRVFVGVSAGMVLGVPVASCLASMVSLSASMAFFAVVTIAVLAATLVLVPSMPVAEPLAYGAQLAILKKPVLWASLLAVALVNGAMFGFYSFLADFLGTVSGMGAVGVGASLLTYGAANIVGNVLSGKMLARNVPRTLRAVPFALAACYAMLFAAGTLTAAAAATVLVLGVFAGIMNNANQYLVARAAPEAPDFSNGLYLTAANAGTTLGTALCGLFITVAGTRFALVGALIFLAAGMVLVAVRLRLSDREKTSSRSLTSSELQMIG</sequence>
<dbReference type="PANTHER" id="PTHR43124:SF3">
    <property type="entry name" value="CHLORAMPHENICOL EFFLUX PUMP RV0191"/>
    <property type="match status" value="1"/>
</dbReference>
<evidence type="ECO:0000259" key="7">
    <source>
        <dbReference type="PROSITE" id="PS50850"/>
    </source>
</evidence>
<dbReference type="PROSITE" id="PS50850">
    <property type="entry name" value="MFS"/>
    <property type="match status" value="1"/>
</dbReference>
<comment type="subcellular location">
    <subcellularLocation>
        <location evidence="1">Cell membrane</location>
        <topology evidence="1">Multi-pass membrane protein</topology>
    </subcellularLocation>
</comment>
<dbReference type="InterPro" id="IPR011701">
    <property type="entry name" value="MFS"/>
</dbReference>
<organism evidence="8 9">
    <name type="scientific">Rubneribacter badeniensis</name>
    <dbReference type="NCBI Taxonomy" id="2070688"/>
    <lineage>
        <taxon>Bacteria</taxon>
        <taxon>Bacillati</taxon>
        <taxon>Actinomycetota</taxon>
        <taxon>Coriobacteriia</taxon>
        <taxon>Eggerthellales</taxon>
        <taxon>Eggerthellaceae</taxon>
        <taxon>Rubneribacter</taxon>
    </lineage>
</organism>
<accession>A0A9D2VK09</accession>
<proteinExistence type="predicted"/>
<evidence type="ECO:0000313" key="9">
    <source>
        <dbReference type="Proteomes" id="UP000789325"/>
    </source>
</evidence>
<reference evidence="8" key="1">
    <citation type="journal article" date="2021" name="PeerJ">
        <title>Extensive microbial diversity within the chicken gut microbiome revealed by metagenomics and culture.</title>
        <authorList>
            <person name="Gilroy R."/>
            <person name="Ravi A."/>
            <person name="Getino M."/>
            <person name="Pursley I."/>
            <person name="Horton D.L."/>
            <person name="Alikhan N.F."/>
            <person name="Baker D."/>
            <person name="Gharbi K."/>
            <person name="Hall N."/>
            <person name="Watson M."/>
            <person name="Adriaenssens E.M."/>
            <person name="Foster-Nyarko E."/>
            <person name="Jarju S."/>
            <person name="Secka A."/>
            <person name="Antonio M."/>
            <person name="Oren A."/>
            <person name="Chaudhuri R.R."/>
            <person name="La Ragione R."/>
            <person name="Hildebrand F."/>
            <person name="Pallen M.J."/>
        </authorList>
    </citation>
    <scope>NUCLEOTIDE SEQUENCE</scope>
    <source>
        <strain evidence="8">USAMLcec12-2067</strain>
    </source>
</reference>
<evidence type="ECO:0000256" key="4">
    <source>
        <dbReference type="ARBA" id="ARBA00022989"/>
    </source>
</evidence>